<keyword evidence="1" id="KW-0472">Membrane</keyword>
<feature type="transmembrane region" description="Helical" evidence="1">
    <location>
        <begin position="216"/>
        <end position="235"/>
    </location>
</feature>
<name>A0A0V8JI40_9BACI</name>
<dbReference type="EMBL" id="LNQP01000073">
    <property type="protein sequence ID" value="KSU86650.1"/>
    <property type="molecule type" value="Genomic_DNA"/>
</dbReference>
<organism evidence="2 3">
    <name type="scientific">Priestia veravalensis</name>
    <dbReference type="NCBI Taxonomy" id="1414648"/>
    <lineage>
        <taxon>Bacteria</taxon>
        <taxon>Bacillati</taxon>
        <taxon>Bacillota</taxon>
        <taxon>Bacilli</taxon>
        <taxon>Bacillales</taxon>
        <taxon>Bacillaceae</taxon>
        <taxon>Priestia</taxon>
    </lineage>
</organism>
<dbReference type="Proteomes" id="UP000053681">
    <property type="component" value="Unassembled WGS sequence"/>
</dbReference>
<feature type="transmembrane region" description="Helical" evidence="1">
    <location>
        <begin position="85"/>
        <end position="109"/>
    </location>
</feature>
<feature type="transmembrane region" description="Helical" evidence="1">
    <location>
        <begin position="319"/>
        <end position="337"/>
    </location>
</feature>
<dbReference type="InterPro" id="IPR038728">
    <property type="entry name" value="YkvI-like"/>
</dbReference>
<evidence type="ECO:0000313" key="3">
    <source>
        <dbReference type="Proteomes" id="UP000053681"/>
    </source>
</evidence>
<evidence type="ECO:0000256" key="1">
    <source>
        <dbReference type="SAM" id="Phobius"/>
    </source>
</evidence>
<evidence type="ECO:0000313" key="2">
    <source>
        <dbReference type="EMBL" id="KSU86650.1"/>
    </source>
</evidence>
<feature type="transmembrane region" description="Helical" evidence="1">
    <location>
        <begin position="297"/>
        <end position="313"/>
    </location>
</feature>
<feature type="transmembrane region" description="Helical" evidence="1">
    <location>
        <begin position="255"/>
        <end position="276"/>
    </location>
</feature>
<proteinExistence type="predicted"/>
<gene>
    <name evidence="2" type="ORF">AS180_17475</name>
</gene>
<keyword evidence="3" id="KW-1185">Reference proteome</keyword>
<feature type="transmembrane region" description="Helical" evidence="1">
    <location>
        <begin position="115"/>
        <end position="132"/>
    </location>
</feature>
<dbReference type="AlphaFoldDB" id="A0A0V8JI40"/>
<protein>
    <submittedName>
        <fullName evidence="2">Amino acid/polyamine transporter II</fullName>
    </submittedName>
</protein>
<dbReference type="PANTHER" id="PTHR37814">
    <property type="entry name" value="CONSERVED MEMBRANE PROTEIN"/>
    <property type="match status" value="1"/>
</dbReference>
<comment type="caution">
    <text evidence="2">The sequence shown here is derived from an EMBL/GenBank/DDBJ whole genome shotgun (WGS) entry which is preliminary data.</text>
</comment>
<keyword evidence="1" id="KW-0812">Transmembrane</keyword>
<dbReference type="PANTHER" id="PTHR37814:SF1">
    <property type="entry name" value="MEMBRANE PROTEIN"/>
    <property type="match status" value="1"/>
</dbReference>
<sequence length="342" mass="37349">MSKWKLTLQVAATYIGTVVGAGFATGKEIVQFFTQYGSMGLFGILISGLFFIWLGSKMMLIAQSIDATSYQTLNTHLFGTFMGKLINGFTIIILFGVTSVMLASTGAIAAEQFGLWPQVGMLLTIGLAYISVSKGINGLLFVNSLVVPMMLAFSILIFIPHAPDFSFLQVSTVHFQGDWNWLISPFLYVALNLALAQAVLVPLGSEVKDRKVIKNGAVLGGIGLTFMMVATHLALSNLPYAYHLDIPMSEVVKHIGLFVNWLFLLVVFGEIFTTLIGNVFGIARQIQSILPISNQRAFAFIFALCFLVAQVGYGELLKVLYPIFGYIGLALLVMLCIKKEKS</sequence>
<dbReference type="RefSeq" id="WP_025909179.1">
    <property type="nucleotide sequence ID" value="NZ_KQ758688.1"/>
</dbReference>
<feature type="transmembrane region" description="Helical" evidence="1">
    <location>
        <begin position="36"/>
        <end position="54"/>
    </location>
</feature>
<accession>A0A0V8JI40</accession>
<reference evidence="2 3" key="1">
    <citation type="submission" date="2015-11" db="EMBL/GenBank/DDBJ databases">
        <title>Bacillus caseinolyticus sp nov.</title>
        <authorList>
            <person name="Dastager S.G."/>
            <person name="Mawlankar R."/>
        </authorList>
    </citation>
    <scope>NUCLEOTIDE SEQUENCE [LARGE SCALE GENOMIC DNA]</scope>
    <source>
        <strain evidence="2 3">SGD-V-76</strain>
    </source>
</reference>
<feature type="transmembrane region" description="Helical" evidence="1">
    <location>
        <begin position="139"/>
        <end position="159"/>
    </location>
</feature>
<feature type="transmembrane region" description="Helical" evidence="1">
    <location>
        <begin position="179"/>
        <end position="204"/>
    </location>
</feature>
<keyword evidence="1" id="KW-1133">Transmembrane helix</keyword>